<keyword evidence="5" id="KW-1185">Reference proteome</keyword>
<comment type="caution">
    <text evidence="4">The sequence shown here is derived from an EMBL/GenBank/DDBJ whole genome shotgun (WGS) entry which is preliminary data.</text>
</comment>
<keyword evidence="1" id="KW-0808">Transferase</keyword>
<dbReference type="Pfam" id="PF00583">
    <property type="entry name" value="Acetyltransf_1"/>
    <property type="match status" value="1"/>
</dbReference>
<reference evidence="4 5" key="1">
    <citation type="submission" date="2016-08" db="EMBL/GenBank/DDBJ databases">
        <title>A new outlook on sporulation: Clostridium algidixylanolyticum.</title>
        <authorList>
            <person name="Poppleton D.I."/>
            <person name="Gribaldo S."/>
        </authorList>
    </citation>
    <scope>NUCLEOTIDE SEQUENCE [LARGE SCALE GENOMIC DNA]</scope>
    <source>
        <strain evidence="4 5">SPL73</strain>
    </source>
</reference>
<dbReference type="InterPro" id="IPR050680">
    <property type="entry name" value="YpeA/RimI_acetyltransf"/>
</dbReference>
<sequence>MDINSLTITNSLTPRQKKETARLFFKAFPKKFHSLWVFTKDEKRAVKVLSRSIRFKSGFYALSGDRVLGFIGLEKGTGYYAPISFQSLRSAFSGFSSLWRYLAYFVMRLIHGETDPDVIHIDPLVVSEQARGLGIGSSLLNKTFEYAKFSGKKKVILEVVDTNPLAKKLYERMGFRVVKEENLSLFTKRAGFQIFYHMEKDIL</sequence>
<dbReference type="GO" id="GO:0016747">
    <property type="term" value="F:acyltransferase activity, transferring groups other than amino-acyl groups"/>
    <property type="evidence" value="ECO:0007669"/>
    <property type="project" value="InterPro"/>
</dbReference>
<protein>
    <recommendedName>
        <fullName evidence="3">N-acetyltransferase domain-containing protein</fullName>
    </recommendedName>
</protein>
<feature type="domain" description="N-acetyltransferase" evidence="3">
    <location>
        <begin position="7"/>
        <end position="203"/>
    </location>
</feature>
<keyword evidence="2" id="KW-0012">Acyltransferase</keyword>
<dbReference type="Gene3D" id="3.40.630.30">
    <property type="match status" value="1"/>
</dbReference>
<proteinExistence type="predicted"/>
<name>A0A419T5E7_9FIRM</name>
<dbReference type="InterPro" id="IPR000182">
    <property type="entry name" value="GNAT_dom"/>
</dbReference>
<evidence type="ECO:0000313" key="4">
    <source>
        <dbReference type="EMBL" id="RKD32665.1"/>
    </source>
</evidence>
<evidence type="ECO:0000256" key="2">
    <source>
        <dbReference type="ARBA" id="ARBA00023315"/>
    </source>
</evidence>
<dbReference type="AlphaFoldDB" id="A0A419T5E7"/>
<dbReference type="PROSITE" id="PS51186">
    <property type="entry name" value="GNAT"/>
    <property type="match status" value="1"/>
</dbReference>
<dbReference type="CDD" id="cd04301">
    <property type="entry name" value="NAT_SF"/>
    <property type="match status" value="1"/>
</dbReference>
<evidence type="ECO:0000313" key="5">
    <source>
        <dbReference type="Proteomes" id="UP000284277"/>
    </source>
</evidence>
<dbReference type="SUPFAM" id="SSF55729">
    <property type="entry name" value="Acyl-CoA N-acyltransferases (Nat)"/>
    <property type="match status" value="1"/>
</dbReference>
<dbReference type="Proteomes" id="UP000284277">
    <property type="component" value="Unassembled WGS sequence"/>
</dbReference>
<dbReference type="PANTHER" id="PTHR43420:SF47">
    <property type="entry name" value="N-ACETYLTRANSFERASE DOMAIN-CONTAINING PROTEIN"/>
    <property type="match status" value="1"/>
</dbReference>
<dbReference type="RefSeq" id="WP_120196372.1">
    <property type="nucleotide sequence ID" value="NZ_MCIA01000010.1"/>
</dbReference>
<dbReference type="PANTHER" id="PTHR43420">
    <property type="entry name" value="ACETYLTRANSFERASE"/>
    <property type="match status" value="1"/>
</dbReference>
<evidence type="ECO:0000259" key="3">
    <source>
        <dbReference type="PROSITE" id="PS51186"/>
    </source>
</evidence>
<dbReference type="OrthoDB" id="9795206at2"/>
<organism evidence="4 5">
    <name type="scientific">Lacrimispora algidixylanolytica</name>
    <dbReference type="NCBI Taxonomy" id="94868"/>
    <lineage>
        <taxon>Bacteria</taxon>
        <taxon>Bacillati</taxon>
        <taxon>Bacillota</taxon>
        <taxon>Clostridia</taxon>
        <taxon>Lachnospirales</taxon>
        <taxon>Lachnospiraceae</taxon>
        <taxon>Lacrimispora</taxon>
    </lineage>
</organism>
<accession>A0A419T5E7</accession>
<dbReference type="InterPro" id="IPR016181">
    <property type="entry name" value="Acyl_CoA_acyltransferase"/>
</dbReference>
<evidence type="ECO:0000256" key="1">
    <source>
        <dbReference type="ARBA" id="ARBA00022679"/>
    </source>
</evidence>
<dbReference type="EMBL" id="MCIA01000010">
    <property type="protein sequence ID" value="RKD32665.1"/>
    <property type="molecule type" value="Genomic_DNA"/>
</dbReference>
<gene>
    <name evidence="4" type="ORF">BET01_17310</name>
</gene>